<dbReference type="EMBL" id="CP024955">
    <property type="protein sequence ID" value="ATY86499.1"/>
    <property type="molecule type" value="Genomic_DNA"/>
</dbReference>
<organism evidence="2 3">
    <name type="scientific">Kyrpidia spormannii</name>
    <dbReference type="NCBI Taxonomy" id="2055160"/>
    <lineage>
        <taxon>Bacteria</taxon>
        <taxon>Bacillati</taxon>
        <taxon>Bacillota</taxon>
        <taxon>Bacilli</taxon>
        <taxon>Bacillales</taxon>
        <taxon>Alicyclobacillaceae</taxon>
        <taxon>Kyrpidia</taxon>
    </lineage>
</organism>
<dbReference type="OrthoDB" id="7239898at2"/>
<dbReference type="InterPro" id="IPR011251">
    <property type="entry name" value="Luciferase-like_dom"/>
</dbReference>
<dbReference type="SUPFAM" id="SSF51679">
    <property type="entry name" value="Bacterial luciferase-like"/>
    <property type="match status" value="1"/>
</dbReference>
<evidence type="ECO:0000313" key="3">
    <source>
        <dbReference type="Proteomes" id="UP000231932"/>
    </source>
</evidence>
<keyword evidence="3" id="KW-1185">Reference proteome</keyword>
<sequence length="331" mass="37551">MKFSLFTVFDNYSELVPRSAGQFFDEVLEQTMQAEQLGFDGVWYAEHHFSEYGVSPSPPVLLAAAAKMTDRIRLGVAVSVLPLRDPVQVAEDYAVVDVLSGGRLNMGLGSGYLTHEFHGFKVPMGDKALRFNDALDVLLKAWRGETFSHEGPYFQYPEIRLNVVPVQRPHPELWVASLRQEGVKHIARMGHRIMGIAYVNSNSREELAEVIRTYKEHFRSHGHGDPEQLELPVAFHVHVAPSLAEAEANAKEAINLYLRTRKYGKNIQYEDLRAREQAIFGSPDEVVEQIQRYRAIGVNHFMALMNFGALEHRKVMQSLELFAKHVIPALR</sequence>
<dbReference type="Pfam" id="PF00296">
    <property type="entry name" value="Bac_luciferase"/>
    <property type="match status" value="1"/>
</dbReference>
<feature type="domain" description="Luciferase-like" evidence="1">
    <location>
        <begin position="1"/>
        <end position="300"/>
    </location>
</feature>
<dbReference type="InterPro" id="IPR050766">
    <property type="entry name" value="Bact_Lucif_Oxidored"/>
</dbReference>
<dbReference type="Proteomes" id="UP000231932">
    <property type="component" value="Chromosome"/>
</dbReference>
<proteinExistence type="predicted"/>
<dbReference type="KEGG" id="kyr:CVV65_08235"/>
<dbReference type="RefSeq" id="WP_100669316.1">
    <property type="nucleotide sequence ID" value="NZ_CP024955.1"/>
</dbReference>
<evidence type="ECO:0000313" key="2">
    <source>
        <dbReference type="EMBL" id="ATY86499.1"/>
    </source>
</evidence>
<gene>
    <name evidence="2" type="ORF">CVV65_08235</name>
</gene>
<protein>
    <submittedName>
        <fullName evidence="2">LLM class flavin-dependent oxidoreductase</fullName>
    </submittedName>
</protein>
<accession>A0A2K8NAX5</accession>
<name>A0A2K8NAX5_9BACL</name>
<dbReference type="GO" id="GO:0016705">
    <property type="term" value="F:oxidoreductase activity, acting on paired donors, with incorporation or reduction of molecular oxygen"/>
    <property type="evidence" value="ECO:0007669"/>
    <property type="project" value="InterPro"/>
</dbReference>
<evidence type="ECO:0000259" key="1">
    <source>
        <dbReference type="Pfam" id="PF00296"/>
    </source>
</evidence>
<reference evidence="3" key="1">
    <citation type="submission" date="2017-11" db="EMBL/GenBank/DDBJ databases">
        <title>Complete Genome Sequence of Kyrpidia sp. Strain EA-1, a thermophilic, hydrogen-oxidizing Bacterium, isolated from the Azores.</title>
        <authorList>
            <person name="Reiner J.E."/>
            <person name="Lapp C.J."/>
            <person name="Bunk B."/>
            <person name="Gescher J."/>
        </authorList>
    </citation>
    <scope>NUCLEOTIDE SEQUENCE [LARGE SCALE GENOMIC DNA]</scope>
    <source>
        <strain evidence="3">EA-1</strain>
    </source>
</reference>
<dbReference type="AlphaFoldDB" id="A0A2K8NAX5"/>
<dbReference type="Gene3D" id="3.20.20.30">
    <property type="entry name" value="Luciferase-like domain"/>
    <property type="match status" value="1"/>
</dbReference>
<dbReference type="PANTHER" id="PTHR30137:SF6">
    <property type="entry name" value="LUCIFERASE-LIKE MONOOXYGENASE"/>
    <property type="match status" value="1"/>
</dbReference>
<dbReference type="GO" id="GO:0005829">
    <property type="term" value="C:cytosol"/>
    <property type="evidence" value="ECO:0007669"/>
    <property type="project" value="TreeGrafter"/>
</dbReference>
<dbReference type="PANTHER" id="PTHR30137">
    <property type="entry name" value="LUCIFERASE-LIKE MONOOXYGENASE"/>
    <property type="match status" value="1"/>
</dbReference>
<dbReference type="InterPro" id="IPR036661">
    <property type="entry name" value="Luciferase-like_sf"/>
</dbReference>